<evidence type="ECO:0000313" key="1">
    <source>
        <dbReference type="EMBL" id="SMC51703.1"/>
    </source>
</evidence>
<gene>
    <name evidence="1" type="ORF">SAMN06297251_103121</name>
</gene>
<proteinExistence type="predicted"/>
<protein>
    <submittedName>
        <fullName evidence="1">Uncharacterized protein</fullName>
    </submittedName>
</protein>
<keyword evidence="2" id="KW-1185">Reference proteome</keyword>
<organism evidence="1 2">
    <name type="scientific">Fulvimarina manganoxydans</name>
    <dbReference type="NCBI Taxonomy" id="937218"/>
    <lineage>
        <taxon>Bacteria</taxon>
        <taxon>Pseudomonadati</taxon>
        <taxon>Pseudomonadota</taxon>
        <taxon>Alphaproteobacteria</taxon>
        <taxon>Hyphomicrobiales</taxon>
        <taxon>Aurantimonadaceae</taxon>
        <taxon>Fulvimarina</taxon>
    </lineage>
</organism>
<dbReference type="EMBL" id="FWXR01000003">
    <property type="protein sequence ID" value="SMC51703.1"/>
    <property type="molecule type" value="Genomic_DNA"/>
</dbReference>
<accession>A0A1W1ZTL5</accession>
<sequence length="70" mass="7765">MPEIEIPAVDGAIIDEFGRTFVVVDGMPLQLVLSPDEMRAWAVRLIETADRLDAHALRVADDAIQKARVH</sequence>
<dbReference type="STRING" id="937218.SAMN06297251_103121"/>
<reference evidence="1 2" key="1">
    <citation type="submission" date="2017-04" db="EMBL/GenBank/DDBJ databases">
        <authorList>
            <person name="Afonso C.L."/>
            <person name="Miller P.J."/>
            <person name="Scott M.A."/>
            <person name="Spackman E."/>
            <person name="Goraichik I."/>
            <person name="Dimitrov K.M."/>
            <person name="Suarez D.L."/>
            <person name="Swayne D.E."/>
        </authorList>
    </citation>
    <scope>NUCLEOTIDE SEQUENCE [LARGE SCALE GENOMIC DNA]</scope>
    <source>
        <strain evidence="1 2">CGMCC 1.10972</strain>
    </source>
</reference>
<name>A0A1W1ZTL5_9HYPH</name>
<dbReference type="Proteomes" id="UP000192656">
    <property type="component" value="Unassembled WGS sequence"/>
</dbReference>
<evidence type="ECO:0000313" key="2">
    <source>
        <dbReference type="Proteomes" id="UP000192656"/>
    </source>
</evidence>
<dbReference type="RefSeq" id="WP_084408951.1">
    <property type="nucleotide sequence ID" value="NZ_FWXR01000003.1"/>
</dbReference>
<dbReference type="AlphaFoldDB" id="A0A1W1ZTL5"/>